<protein>
    <submittedName>
        <fullName evidence="2">Uncharacterized protein</fullName>
    </submittedName>
</protein>
<evidence type="ECO:0000313" key="3">
    <source>
        <dbReference type="Proteomes" id="UP000824091"/>
    </source>
</evidence>
<reference evidence="2" key="2">
    <citation type="journal article" date="2021" name="PeerJ">
        <title>Extensive microbial diversity within the chicken gut microbiome revealed by metagenomics and culture.</title>
        <authorList>
            <person name="Gilroy R."/>
            <person name="Ravi A."/>
            <person name="Getino M."/>
            <person name="Pursley I."/>
            <person name="Horton D.L."/>
            <person name="Alikhan N.F."/>
            <person name="Baker D."/>
            <person name="Gharbi K."/>
            <person name="Hall N."/>
            <person name="Watson M."/>
            <person name="Adriaenssens E.M."/>
            <person name="Foster-Nyarko E."/>
            <person name="Jarju S."/>
            <person name="Secka A."/>
            <person name="Antonio M."/>
            <person name="Oren A."/>
            <person name="Chaudhuri R.R."/>
            <person name="La Ragione R."/>
            <person name="Hildebrand F."/>
            <person name="Pallen M.J."/>
        </authorList>
    </citation>
    <scope>NUCLEOTIDE SEQUENCE</scope>
    <source>
        <strain evidence="2">11300</strain>
    </source>
</reference>
<name>A0A9D1L839_9FIRM</name>
<dbReference type="AlphaFoldDB" id="A0A9D1L839"/>
<feature type="transmembrane region" description="Helical" evidence="1">
    <location>
        <begin position="12"/>
        <end position="30"/>
    </location>
</feature>
<keyword evidence="1" id="KW-0812">Transmembrane</keyword>
<gene>
    <name evidence="2" type="ORF">IAD16_04525</name>
</gene>
<feature type="transmembrane region" description="Helical" evidence="1">
    <location>
        <begin position="240"/>
        <end position="259"/>
    </location>
</feature>
<sequence>MMRKRTGKADRWLLKAAASYIIFFLISLLLRQVSPDAMGLTWEKHNDLCMLVMLLGPIYTTIIAKIILLFVNRHMIAESDKAETGRGISMAIAGILLMADLADSRTIGDLASGYVQGKGLDNLRKSRRYPLKGKGFLNLFLPFCAYLLILEILTLLTCIILFEPLSAGASGGFIFAIGITVILLLIVPLIMTFVSGFQGDKAHHEEKLEKAKAAAVEKESIVMEADRDRRKFFLRFPRKLFLLGTVLPLLASVAGLALTRDYMYIGWVQGLRQIFMFFSAAGLLACVPLLIYWADCSGTSLVMRIYLTPGQMRCYGYNGSMAERTEYEFVLTDLKGYEVTGQHIKVRGIFDKKLKDRHGTYSTANIQKTLRIPRVFSPEQERALLDYLYERK</sequence>
<accession>A0A9D1L839</accession>
<dbReference type="Proteomes" id="UP000824091">
    <property type="component" value="Unassembled WGS sequence"/>
</dbReference>
<keyword evidence="1" id="KW-1133">Transmembrane helix</keyword>
<evidence type="ECO:0000256" key="1">
    <source>
        <dbReference type="SAM" id="Phobius"/>
    </source>
</evidence>
<keyword evidence="1" id="KW-0472">Membrane</keyword>
<comment type="caution">
    <text evidence="2">The sequence shown here is derived from an EMBL/GenBank/DDBJ whole genome shotgun (WGS) entry which is preliminary data.</text>
</comment>
<feature type="transmembrane region" description="Helical" evidence="1">
    <location>
        <begin position="135"/>
        <end position="162"/>
    </location>
</feature>
<organism evidence="2 3">
    <name type="scientific">Candidatus Fimisoma avicola</name>
    <dbReference type="NCBI Taxonomy" id="2840826"/>
    <lineage>
        <taxon>Bacteria</taxon>
        <taxon>Bacillati</taxon>
        <taxon>Bacillota</taxon>
        <taxon>Clostridia</taxon>
        <taxon>Eubacteriales</taxon>
        <taxon>Candidatus Fimisoma</taxon>
    </lineage>
</organism>
<evidence type="ECO:0000313" key="2">
    <source>
        <dbReference type="EMBL" id="HIU27620.1"/>
    </source>
</evidence>
<reference evidence="2" key="1">
    <citation type="submission" date="2020-10" db="EMBL/GenBank/DDBJ databases">
        <authorList>
            <person name="Gilroy R."/>
        </authorList>
    </citation>
    <scope>NUCLEOTIDE SEQUENCE</scope>
    <source>
        <strain evidence="2">11300</strain>
    </source>
</reference>
<feature type="transmembrane region" description="Helical" evidence="1">
    <location>
        <begin position="174"/>
        <end position="197"/>
    </location>
</feature>
<dbReference type="EMBL" id="DVMO01000065">
    <property type="protein sequence ID" value="HIU27620.1"/>
    <property type="molecule type" value="Genomic_DNA"/>
</dbReference>
<proteinExistence type="predicted"/>
<feature type="transmembrane region" description="Helical" evidence="1">
    <location>
        <begin position="50"/>
        <end position="71"/>
    </location>
</feature>
<feature type="transmembrane region" description="Helical" evidence="1">
    <location>
        <begin position="274"/>
        <end position="294"/>
    </location>
</feature>